<evidence type="ECO:0000313" key="9">
    <source>
        <dbReference type="Proteomes" id="UP000290900"/>
    </source>
</evidence>
<feature type="DNA-binding region" description="Homeobox" evidence="4">
    <location>
        <begin position="118"/>
        <end position="177"/>
    </location>
</feature>
<evidence type="ECO:0000256" key="3">
    <source>
        <dbReference type="ARBA" id="ARBA00023242"/>
    </source>
</evidence>
<dbReference type="GO" id="GO:0000978">
    <property type="term" value="F:RNA polymerase II cis-regulatory region sequence-specific DNA binding"/>
    <property type="evidence" value="ECO:0007669"/>
    <property type="project" value="TreeGrafter"/>
</dbReference>
<feature type="compositionally biased region" description="Polar residues" evidence="6">
    <location>
        <begin position="198"/>
        <end position="215"/>
    </location>
</feature>
<dbReference type="PANTHER" id="PTHR24324">
    <property type="entry name" value="HOMEOBOX PROTEIN HHEX"/>
    <property type="match status" value="1"/>
</dbReference>
<feature type="region of interest" description="Disordered" evidence="6">
    <location>
        <begin position="1"/>
        <end position="94"/>
    </location>
</feature>
<reference evidence="8 9" key="1">
    <citation type="submission" date="2018-12" db="EMBL/GenBank/DDBJ databases">
        <authorList>
            <person name="Tiukova I."/>
            <person name="Dainat J."/>
        </authorList>
    </citation>
    <scope>NUCLEOTIDE SEQUENCE [LARGE SCALE GENOMIC DNA]</scope>
</reference>
<feature type="region of interest" description="Disordered" evidence="6">
    <location>
        <begin position="290"/>
        <end position="344"/>
    </location>
</feature>
<dbReference type="STRING" id="13370.A0A448YSN6"/>
<evidence type="ECO:0000256" key="5">
    <source>
        <dbReference type="RuleBase" id="RU000682"/>
    </source>
</evidence>
<dbReference type="EMBL" id="CAACVR010000067">
    <property type="protein sequence ID" value="VEU23916.1"/>
    <property type="molecule type" value="Genomic_DNA"/>
</dbReference>
<dbReference type="OrthoDB" id="6159439at2759"/>
<dbReference type="InterPro" id="IPR009057">
    <property type="entry name" value="Homeodomain-like_sf"/>
</dbReference>
<evidence type="ECO:0000256" key="2">
    <source>
        <dbReference type="ARBA" id="ARBA00023155"/>
    </source>
</evidence>
<feature type="compositionally biased region" description="Polar residues" evidence="6">
    <location>
        <begin position="313"/>
        <end position="323"/>
    </location>
</feature>
<dbReference type="FunCoup" id="A0A448YSN6">
    <property type="interactions" value="1255"/>
</dbReference>
<dbReference type="InterPro" id="IPR017970">
    <property type="entry name" value="Homeobox_CS"/>
</dbReference>
<keyword evidence="1 4" id="KW-0238">DNA-binding</keyword>
<evidence type="ECO:0000256" key="4">
    <source>
        <dbReference type="PROSITE-ProRule" id="PRU00108"/>
    </source>
</evidence>
<accession>A0A448YSN6</accession>
<dbReference type="InterPro" id="IPR051000">
    <property type="entry name" value="Homeobox_DNA-bind_prot"/>
</dbReference>
<dbReference type="PROSITE" id="PS00027">
    <property type="entry name" value="HOMEOBOX_1"/>
    <property type="match status" value="1"/>
</dbReference>
<evidence type="ECO:0000313" key="8">
    <source>
        <dbReference type="EMBL" id="VEU23916.1"/>
    </source>
</evidence>
<comment type="subcellular location">
    <subcellularLocation>
        <location evidence="4 5">Nucleus</location>
    </subcellularLocation>
</comment>
<dbReference type="CDD" id="cd00086">
    <property type="entry name" value="homeodomain"/>
    <property type="match status" value="1"/>
</dbReference>
<feature type="domain" description="Homeobox" evidence="7">
    <location>
        <begin position="116"/>
        <end position="176"/>
    </location>
</feature>
<evidence type="ECO:0000256" key="1">
    <source>
        <dbReference type="ARBA" id="ARBA00023125"/>
    </source>
</evidence>
<dbReference type="InterPro" id="IPR001356">
    <property type="entry name" value="HD"/>
</dbReference>
<dbReference type="GO" id="GO:0030154">
    <property type="term" value="P:cell differentiation"/>
    <property type="evidence" value="ECO:0007669"/>
    <property type="project" value="TreeGrafter"/>
</dbReference>
<dbReference type="AlphaFoldDB" id="A0A448YSN6"/>
<sequence>MRPPFAPVTPVSRSILPPPSSASPQPGSYQFPYPPPPSSTPISYGPMPAPPPPVFLMRQNIPFYQRGSNSPVTVERDHSRRKRTASESSSSETKYAFISHNQATFLSSEPSIDNARLARRKRRRTSPAELAILQAEFKKGSTPNKARREEIAQKVDMTEKAVQIWFQNRRQALRKSKIVKRVVVEVPKKEDVDDDGNVTVSDSALTSPELQSEPGSVSFTANTSISSSAISPSSIRTAATNSEPKLPPTGLFVTPSKSSYKRKTPSPLVRSTTSSPLTFKFRTTDFFMMNPSKGNRRQKPTMKLKMGGRTVLQDKTNIRNNSKTTDKKRKHPATRGTGSAMTST</sequence>
<feature type="region of interest" description="Disordered" evidence="6">
    <location>
        <begin position="192"/>
        <end position="273"/>
    </location>
</feature>
<keyword evidence="9" id="KW-1185">Reference proteome</keyword>
<dbReference type="Pfam" id="PF00046">
    <property type="entry name" value="Homeodomain"/>
    <property type="match status" value="1"/>
</dbReference>
<dbReference type="InParanoid" id="A0A448YSN6"/>
<protein>
    <submittedName>
        <fullName evidence="8">DEKNAAC105211</fullName>
    </submittedName>
</protein>
<dbReference type="Gene3D" id="1.10.10.60">
    <property type="entry name" value="Homeodomain-like"/>
    <property type="match status" value="1"/>
</dbReference>
<dbReference type="GO" id="GO:0000981">
    <property type="term" value="F:DNA-binding transcription factor activity, RNA polymerase II-specific"/>
    <property type="evidence" value="ECO:0007669"/>
    <property type="project" value="InterPro"/>
</dbReference>
<dbReference type="GO" id="GO:0005634">
    <property type="term" value="C:nucleus"/>
    <property type="evidence" value="ECO:0007669"/>
    <property type="project" value="UniProtKB-SubCell"/>
</dbReference>
<evidence type="ECO:0000259" key="7">
    <source>
        <dbReference type="PROSITE" id="PS50071"/>
    </source>
</evidence>
<gene>
    <name evidence="8" type="ORF">BRENAR_LOCUS4645</name>
</gene>
<evidence type="ECO:0000256" key="6">
    <source>
        <dbReference type="SAM" id="MobiDB-lite"/>
    </source>
</evidence>
<dbReference type="Proteomes" id="UP000290900">
    <property type="component" value="Unassembled WGS sequence"/>
</dbReference>
<name>A0A448YSN6_BRENA</name>
<dbReference type="SUPFAM" id="SSF46689">
    <property type="entry name" value="Homeodomain-like"/>
    <property type="match status" value="1"/>
</dbReference>
<proteinExistence type="predicted"/>
<feature type="compositionally biased region" description="Low complexity" evidence="6">
    <location>
        <begin position="22"/>
        <end position="31"/>
    </location>
</feature>
<dbReference type="PROSITE" id="PS50071">
    <property type="entry name" value="HOMEOBOX_2"/>
    <property type="match status" value="1"/>
</dbReference>
<keyword evidence="3 4" id="KW-0539">Nucleus</keyword>
<dbReference type="SMART" id="SM00389">
    <property type="entry name" value="HOX"/>
    <property type="match status" value="1"/>
</dbReference>
<keyword evidence="2 4" id="KW-0371">Homeobox</keyword>
<feature type="compositionally biased region" description="Low complexity" evidence="6">
    <location>
        <begin position="216"/>
        <end position="240"/>
    </location>
</feature>
<dbReference type="PANTHER" id="PTHR24324:SF9">
    <property type="entry name" value="HOMEOBOX DOMAIN-CONTAINING PROTEIN"/>
    <property type="match status" value="1"/>
</dbReference>
<organism evidence="8 9">
    <name type="scientific">Brettanomyces naardenensis</name>
    <name type="common">Yeast</name>
    <dbReference type="NCBI Taxonomy" id="13370"/>
    <lineage>
        <taxon>Eukaryota</taxon>
        <taxon>Fungi</taxon>
        <taxon>Dikarya</taxon>
        <taxon>Ascomycota</taxon>
        <taxon>Saccharomycotina</taxon>
        <taxon>Pichiomycetes</taxon>
        <taxon>Pichiales</taxon>
        <taxon>Pichiaceae</taxon>
        <taxon>Brettanomyces</taxon>
    </lineage>
</organism>